<keyword evidence="6 8" id="KW-0472">Membrane</keyword>
<evidence type="ECO:0000313" key="10">
    <source>
        <dbReference type="EMBL" id="RPB01904.1"/>
    </source>
</evidence>
<dbReference type="Proteomes" id="UP000276215">
    <property type="component" value="Unassembled WGS sequence"/>
</dbReference>
<evidence type="ECO:0000259" key="9">
    <source>
        <dbReference type="PROSITE" id="PS50850"/>
    </source>
</evidence>
<dbReference type="GO" id="GO:0005886">
    <property type="term" value="C:plasma membrane"/>
    <property type="evidence" value="ECO:0007669"/>
    <property type="project" value="UniProtKB-SubCell"/>
</dbReference>
<evidence type="ECO:0000256" key="6">
    <source>
        <dbReference type="ARBA" id="ARBA00023136"/>
    </source>
</evidence>
<proteinExistence type="inferred from homology"/>
<feature type="transmembrane region" description="Helical" evidence="8">
    <location>
        <begin position="43"/>
        <end position="68"/>
    </location>
</feature>
<dbReference type="GO" id="GO:0022857">
    <property type="term" value="F:transmembrane transporter activity"/>
    <property type="evidence" value="ECO:0007669"/>
    <property type="project" value="InterPro"/>
</dbReference>
<protein>
    <submittedName>
        <fullName evidence="10">MFS general substrate transporter</fullName>
    </submittedName>
</protein>
<comment type="subcellular location">
    <subcellularLocation>
        <location evidence="1">Cell membrane</location>
        <topology evidence="1">Multi-pass membrane protein</topology>
    </subcellularLocation>
</comment>
<dbReference type="PROSITE" id="PS50850">
    <property type="entry name" value="MFS"/>
    <property type="match status" value="1"/>
</dbReference>
<accession>A0A3N4JU79</accession>
<dbReference type="OrthoDB" id="5296287at2759"/>
<feature type="domain" description="Major facilitator superfamily (MFS) profile" evidence="9">
    <location>
        <begin position="45"/>
        <end position="164"/>
    </location>
</feature>
<dbReference type="SUPFAM" id="SSF103473">
    <property type="entry name" value="MFS general substrate transporter"/>
    <property type="match status" value="1"/>
</dbReference>
<organism evidence="10 11">
    <name type="scientific">Choiromyces venosus 120613-1</name>
    <dbReference type="NCBI Taxonomy" id="1336337"/>
    <lineage>
        <taxon>Eukaryota</taxon>
        <taxon>Fungi</taxon>
        <taxon>Dikarya</taxon>
        <taxon>Ascomycota</taxon>
        <taxon>Pezizomycotina</taxon>
        <taxon>Pezizomycetes</taxon>
        <taxon>Pezizales</taxon>
        <taxon>Tuberaceae</taxon>
        <taxon>Choiromyces</taxon>
    </lineage>
</organism>
<dbReference type="InterPro" id="IPR036259">
    <property type="entry name" value="MFS_trans_sf"/>
</dbReference>
<reference evidence="10 11" key="1">
    <citation type="journal article" date="2018" name="Nat. Ecol. Evol.">
        <title>Pezizomycetes genomes reveal the molecular basis of ectomycorrhizal truffle lifestyle.</title>
        <authorList>
            <person name="Murat C."/>
            <person name="Payen T."/>
            <person name="Noel B."/>
            <person name="Kuo A."/>
            <person name="Morin E."/>
            <person name="Chen J."/>
            <person name="Kohler A."/>
            <person name="Krizsan K."/>
            <person name="Balestrini R."/>
            <person name="Da Silva C."/>
            <person name="Montanini B."/>
            <person name="Hainaut M."/>
            <person name="Levati E."/>
            <person name="Barry K.W."/>
            <person name="Belfiori B."/>
            <person name="Cichocki N."/>
            <person name="Clum A."/>
            <person name="Dockter R.B."/>
            <person name="Fauchery L."/>
            <person name="Guy J."/>
            <person name="Iotti M."/>
            <person name="Le Tacon F."/>
            <person name="Lindquist E.A."/>
            <person name="Lipzen A."/>
            <person name="Malagnac F."/>
            <person name="Mello A."/>
            <person name="Molinier V."/>
            <person name="Miyauchi S."/>
            <person name="Poulain J."/>
            <person name="Riccioni C."/>
            <person name="Rubini A."/>
            <person name="Sitrit Y."/>
            <person name="Splivallo R."/>
            <person name="Traeger S."/>
            <person name="Wang M."/>
            <person name="Zifcakova L."/>
            <person name="Wipf D."/>
            <person name="Zambonelli A."/>
            <person name="Paolocci F."/>
            <person name="Nowrousian M."/>
            <person name="Ottonello S."/>
            <person name="Baldrian P."/>
            <person name="Spatafora J.W."/>
            <person name="Henrissat B."/>
            <person name="Nagy L.G."/>
            <person name="Aury J.M."/>
            <person name="Wincker P."/>
            <person name="Grigoriev I.V."/>
            <person name="Bonfante P."/>
            <person name="Martin F.M."/>
        </authorList>
    </citation>
    <scope>NUCLEOTIDE SEQUENCE [LARGE SCALE GENOMIC DNA]</scope>
    <source>
        <strain evidence="10 11">120613-1</strain>
    </source>
</reference>
<feature type="transmembrane region" description="Helical" evidence="8">
    <location>
        <begin position="111"/>
        <end position="129"/>
    </location>
</feature>
<keyword evidence="3" id="KW-1003">Cell membrane</keyword>
<gene>
    <name evidence="10" type="ORF">L873DRAFT_560801</name>
</gene>
<dbReference type="InterPro" id="IPR011701">
    <property type="entry name" value="MFS"/>
</dbReference>
<keyword evidence="11" id="KW-1185">Reference proteome</keyword>
<sequence>MPGSRSLLSQEEPQYSPVDPFLVTWDGPNDPANPQNWTTGKKFLVVIVLCVNIFCVSIGSADISPAIHRVKLQYDISTEVATLLLTFYVFGWATGPLIFSPASEIFGRNSVYRPTWALFILFNLGCALSKDITSLLICRLFAGVFSSTATAVGFGSAYDMFHRM</sequence>
<dbReference type="PANTHER" id="PTHR23502:SF186">
    <property type="entry name" value="MAJOR FACILITATOR SUPERFAMILY (MFS) PROFILE DOMAIN-CONTAINING PROTEIN"/>
    <property type="match status" value="1"/>
</dbReference>
<dbReference type="EMBL" id="ML120370">
    <property type="protein sequence ID" value="RPB01904.1"/>
    <property type="molecule type" value="Genomic_DNA"/>
</dbReference>
<dbReference type="Pfam" id="PF07690">
    <property type="entry name" value="MFS_1"/>
    <property type="match status" value="1"/>
</dbReference>
<evidence type="ECO:0000256" key="5">
    <source>
        <dbReference type="ARBA" id="ARBA00022989"/>
    </source>
</evidence>
<evidence type="ECO:0000256" key="1">
    <source>
        <dbReference type="ARBA" id="ARBA00004651"/>
    </source>
</evidence>
<evidence type="ECO:0000256" key="8">
    <source>
        <dbReference type="SAM" id="Phobius"/>
    </source>
</evidence>
<dbReference type="AlphaFoldDB" id="A0A3N4JU79"/>
<evidence type="ECO:0000256" key="2">
    <source>
        <dbReference type="ARBA" id="ARBA00022448"/>
    </source>
</evidence>
<keyword evidence="5 8" id="KW-1133">Transmembrane helix</keyword>
<comment type="similarity">
    <text evidence="7">Belongs to the major facilitator superfamily. DHA1 family. Polyamines/proton antiporter (TC 2.A.1.2.16) subfamily.</text>
</comment>
<dbReference type="PANTHER" id="PTHR23502">
    <property type="entry name" value="MAJOR FACILITATOR SUPERFAMILY"/>
    <property type="match status" value="1"/>
</dbReference>
<feature type="transmembrane region" description="Helical" evidence="8">
    <location>
        <begin position="136"/>
        <end position="158"/>
    </location>
</feature>
<keyword evidence="2" id="KW-0813">Transport</keyword>
<evidence type="ECO:0000313" key="11">
    <source>
        <dbReference type="Proteomes" id="UP000276215"/>
    </source>
</evidence>
<evidence type="ECO:0000256" key="7">
    <source>
        <dbReference type="ARBA" id="ARBA00038459"/>
    </source>
</evidence>
<evidence type="ECO:0000256" key="4">
    <source>
        <dbReference type="ARBA" id="ARBA00022692"/>
    </source>
</evidence>
<dbReference type="Gene3D" id="1.20.1720.10">
    <property type="entry name" value="Multidrug resistance protein D"/>
    <property type="match status" value="1"/>
</dbReference>
<evidence type="ECO:0000256" key="3">
    <source>
        <dbReference type="ARBA" id="ARBA00022475"/>
    </source>
</evidence>
<name>A0A3N4JU79_9PEZI</name>
<dbReference type="InterPro" id="IPR020846">
    <property type="entry name" value="MFS_dom"/>
</dbReference>
<keyword evidence="4 8" id="KW-0812">Transmembrane</keyword>
<dbReference type="STRING" id="1336337.A0A3N4JU79"/>
<feature type="transmembrane region" description="Helical" evidence="8">
    <location>
        <begin position="80"/>
        <end position="99"/>
    </location>
</feature>